<dbReference type="EC" id="3.1.-.-" evidence="3"/>
<keyword evidence="3" id="KW-0255">Endonuclease</keyword>
<dbReference type="GO" id="GO:0003677">
    <property type="term" value="F:DNA binding"/>
    <property type="evidence" value="ECO:0007669"/>
    <property type="project" value="InterPro"/>
</dbReference>
<dbReference type="HOGENOM" id="CLU_121823_1_1_3"/>
<protein>
    <recommendedName>
        <fullName evidence="3">mRNA interferase</fullName>
        <ecNumber evidence="3">3.1.-.-</ecNumber>
    </recommendedName>
</protein>
<dbReference type="AlphaFoldDB" id="K9W294"/>
<keyword evidence="5" id="KW-1185">Reference proteome</keyword>
<comment type="similarity">
    <text evidence="1 3">Belongs to the PemK/MazF family.</text>
</comment>
<dbReference type="InterPro" id="IPR003477">
    <property type="entry name" value="PemK-like"/>
</dbReference>
<dbReference type="GO" id="GO:0004521">
    <property type="term" value="F:RNA endonuclease activity"/>
    <property type="evidence" value="ECO:0007669"/>
    <property type="project" value="TreeGrafter"/>
</dbReference>
<comment type="function">
    <text evidence="3">Toxic component of a type II toxin-antitoxin (TA) system.</text>
</comment>
<evidence type="ECO:0000256" key="2">
    <source>
        <dbReference type="ARBA" id="ARBA00022649"/>
    </source>
</evidence>
<organism evidence="4 5">
    <name type="scientific">Crinalium epipsammum PCC 9333</name>
    <dbReference type="NCBI Taxonomy" id="1173022"/>
    <lineage>
        <taxon>Bacteria</taxon>
        <taxon>Bacillati</taxon>
        <taxon>Cyanobacteriota</taxon>
        <taxon>Cyanophyceae</taxon>
        <taxon>Gomontiellales</taxon>
        <taxon>Gomontiellaceae</taxon>
        <taxon>Crinalium</taxon>
    </lineage>
</organism>
<dbReference type="PANTHER" id="PTHR33988">
    <property type="entry name" value="ENDORIBONUCLEASE MAZF-RELATED"/>
    <property type="match status" value="1"/>
</dbReference>
<dbReference type="EMBL" id="CP003620">
    <property type="protein sequence ID" value="AFZ13924.1"/>
    <property type="molecule type" value="Genomic_DNA"/>
</dbReference>
<proteinExistence type="inferred from homology"/>
<dbReference type="GO" id="GO:0016075">
    <property type="term" value="P:rRNA catabolic process"/>
    <property type="evidence" value="ECO:0007669"/>
    <property type="project" value="TreeGrafter"/>
</dbReference>
<evidence type="ECO:0000313" key="4">
    <source>
        <dbReference type="EMBL" id="AFZ13924.1"/>
    </source>
</evidence>
<dbReference type="PANTHER" id="PTHR33988:SF1">
    <property type="entry name" value="ENDORIBONUCLEASE MAZF7-RELATED"/>
    <property type="match status" value="1"/>
</dbReference>
<reference evidence="4 5" key="1">
    <citation type="submission" date="2012-06" db="EMBL/GenBank/DDBJ databases">
        <title>Finished chromosome of genome of Crinalium epipsammum PCC 9333.</title>
        <authorList>
            <consortium name="US DOE Joint Genome Institute"/>
            <person name="Gugger M."/>
            <person name="Coursin T."/>
            <person name="Rippka R."/>
            <person name="Tandeau De Marsac N."/>
            <person name="Huntemann M."/>
            <person name="Wei C.-L."/>
            <person name="Han J."/>
            <person name="Detter J.C."/>
            <person name="Han C."/>
            <person name="Tapia R."/>
            <person name="Davenport K."/>
            <person name="Daligault H."/>
            <person name="Erkkila T."/>
            <person name="Gu W."/>
            <person name="Munk A.C.C."/>
            <person name="Teshima H."/>
            <person name="Xu Y."/>
            <person name="Chain P."/>
            <person name="Chen A."/>
            <person name="Krypides N."/>
            <person name="Mavromatis K."/>
            <person name="Markowitz V."/>
            <person name="Szeto E."/>
            <person name="Ivanova N."/>
            <person name="Mikhailova N."/>
            <person name="Ovchinnikova G."/>
            <person name="Pagani I."/>
            <person name="Pati A."/>
            <person name="Goodwin L."/>
            <person name="Peters L."/>
            <person name="Pitluck S."/>
            <person name="Woyke T."/>
            <person name="Kerfeld C."/>
        </authorList>
    </citation>
    <scope>NUCLEOTIDE SEQUENCE [LARGE SCALE GENOMIC DNA]</scope>
    <source>
        <strain evidence="4 5">PCC 9333</strain>
    </source>
</reference>
<dbReference type="KEGG" id="cep:Cri9333_3085"/>
<dbReference type="GO" id="GO:0006402">
    <property type="term" value="P:mRNA catabolic process"/>
    <property type="evidence" value="ECO:0007669"/>
    <property type="project" value="TreeGrafter"/>
</dbReference>
<dbReference type="Pfam" id="PF02452">
    <property type="entry name" value="PemK_toxin"/>
    <property type="match status" value="1"/>
</dbReference>
<dbReference type="Gene3D" id="2.30.30.110">
    <property type="match status" value="1"/>
</dbReference>
<dbReference type="GO" id="GO:0016787">
    <property type="term" value="F:hydrolase activity"/>
    <property type="evidence" value="ECO:0007669"/>
    <property type="project" value="UniProtKB-KW"/>
</dbReference>
<name>K9W294_9CYAN</name>
<dbReference type="Proteomes" id="UP000010472">
    <property type="component" value="Chromosome"/>
</dbReference>
<sequence length="122" mass="13907">MEFMPRGDLTYKRGDIRWVNLEPTIGAETRKIRPCLIVQNDVINQYGLLTIVMPFRPGNKKAPYVVNVKATIVNGLDRDRFIDVGQIRAVDHSRILEMVGVLEEEYYLEIQTAVNVVLGFAT</sequence>
<evidence type="ECO:0000256" key="1">
    <source>
        <dbReference type="ARBA" id="ARBA00007521"/>
    </source>
</evidence>
<dbReference type="STRING" id="1173022.Cri9333_3085"/>
<dbReference type="PIRSF" id="PIRSF033490">
    <property type="entry name" value="MazF"/>
    <property type="match status" value="1"/>
</dbReference>
<dbReference type="PATRIC" id="fig|1173022.3.peg.3341"/>
<dbReference type="eggNOG" id="COG2337">
    <property type="taxonomic scope" value="Bacteria"/>
</dbReference>
<gene>
    <name evidence="4" type="ORF">Cri9333_3085</name>
</gene>
<accession>K9W294</accession>
<keyword evidence="2" id="KW-1277">Toxin-antitoxin system</keyword>
<dbReference type="SUPFAM" id="SSF50118">
    <property type="entry name" value="Cell growth inhibitor/plasmid maintenance toxic component"/>
    <property type="match status" value="1"/>
</dbReference>
<evidence type="ECO:0000256" key="3">
    <source>
        <dbReference type="PIRNR" id="PIRNR033490"/>
    </source>
</evidence>
<keyword evidence="3" id="KW-0378">Hydrolase</keyword>
<evidence type="ECO:0000313" key="5">
    <source>
        <dbReference type="Proteomes" id="UP000010472"/>
    </source>
</evidence>
<dbReference type="InterPro" id="IPR011067">
    <property type="entry name" value="Plasmid_toxin/cell-grow_inhib"/>
</dbReference>
<keyword evidence="3" id="KW-0540">Nuclease</keyword>